<evidence type="ECO:0000256" key="4">
    <source>
        <dbReference type="SAM" id="MobiDB-lite"/>
    </source>
</evidence>
<dbReference type="OrthoDB" id="1936239at2759"/>
<dbReference type="GO" id="GO:0031047">
    <property type="term" value="P:regulatory ncRNA-mediated gene silencing"/>
    <property type="evidence" value="ECO:0007669"/>
    <property type="project" value="UniProtKB-KW"/>
</dbReference>
<dbReference type="Pfam" id="PF03470">
    <property type="entry name" value="zf-XS"/>
    <property type="match status" value="1"/>
</dbReference>
<dbReference type="EMBL" id="JADFTS010000003">
    <property type="protein sequence ID" value="KAF9616225.1"/>
    <property type="molecule type" value="Genomic_DNA"/>
</dbReference>
<keyword evidence="8" id="KW-1185">Reference proteome</keyword>
<keyword evidence="2" id="KW-0943">RNA-mediated gene silencing</keyword>
<evidence type="ECO:0000259" key="5">
    <source>
        <dbReference type="Pfam" id="PF03468"/>
    </source>
</evidence>
<dbReference type="InterPro" id="IPR038588">
    <property type="entry name" value="XS_domain_sf"/>
</dbReference>
<feature type="compositionally biased region" description="Acidic residues" evidence="4">
    <location>
        <begin position="191"/>
        <end position="212"/>
    </location>
</feature>
<feature type="domain" description="Zinc finger-XS" evidence="6">
    <location>
        <begin position="252"/>
        <end position="290"/>
    </location>
</feature>
<dbReference type="CDD" id="cd12266">
    <property type="entry name" value="RRM_like_XS"/>
    <property type="match status" value="1"/>
</dbReference>
<dbReference type="PANTHER" id="PTHR46602:SF1">
    <property type="entry name" value="PROTEIN SUPPRESSOR OF GENE SILENCING 3"/>
    <property type="match status" value="1"/>
</dbReference>
<dbReference type="InterPro" id="IPR044287">
    <property type="entry name" value="SGS3"/>
</dbReference>
<feature type="compositionally biased region" description="Low complexity" evidence="4">
    <location>
        <begin position="11"/>
        <end position="31"/>
    </location>
</feature>
<feature type="compositionally biased region" description="Basic and acidic residues" evidence="4">
    <location>
        <begin position="553"/>
        <end position="566"/>
    </location>
</feature>
<evidence type="ECO:0000256" key="2">
    <source>
        <dbReference type="ARBA" id="ARBA00023158"/>
    </source>
</evidence>
<dbReference type="Pfam" id="PF03468">
    <property type="entry name" value="XS"/>
    <property type="match status" value="1"/>
</dbReference>
<dbReference type="Gene3D" id="3.30.70.2890">
    <property type="entry name" value="XS domain"/>
    <property type="match status" value="1"/>
</dbReference>
<accession>A0A835M252</accession>
<sequence>MSSRRGGEKPSFAGAGNSSSKGKSASPHHGYSSGGSGASNTSVNVNQLSHNVADINLSSGQDGNWEIKKSKNRGGGNAKQWGPKSSTPNAWSQPNVVQKLGMTGNDGTGKTPRGAWQTTVGDSNRSNGRGNGVQNYNRNFESMPPPTVIQPPLQQGWQWGARAGSSTVTLDQKSVGEEDSGSDSGVRQQESDYDDDFMEDEDDDVMSDDFDSDGSTKSHDTRKKHRWFKAFFEALDKLTIEELNEPSRPRHCPACRNGPGAIDWYRGLQPLVAHAKTKGSTRVKIHRELAELLDEEMNRRGTSVIPSGEVFGKWEGLRKTVSDREIVWPPMIVVMNTQLEMDENDQKWLGMGNQELLDYFSAYGKAVKARHSYGPKGHRGMSILIFESSAMGYQDAERLHKHFASQGTDRNAWENKRVLFYPGGKRQLYGYLARKEDLDNFNRHCAGKTKLKFEMRSYQEMVDVPMKQMSEDNQQLVWLKNKIAREQKHSKALEESLGVVSAKLRKTTEENRIVRQRTKLQHEQNKEEMDYQEQFFNEQMSISQKALEEKEKAFEELQQEARKKMEQSTANSKTQEDEKHKREEIAKFIQSQTKGIKDFEAEREILIKMHEDEKAEMKLKHMEEELQLEKKFETSLTRLMEKYAPPASEEVSTATS</sequence>
<reference evidence="7 8" key="1">
    <citation type="submission" date="2020-10" db="EMBL/GenBank/DDBJ databases">
        <title>The Coptis chinensis genome and diversification of protoberbering-type alkaloids.</title>
        <authorList>
            <person name="Wang B."/>
            <person name="Shu S."/>
            <person name="Song C."/>
            <person name="Liu Y."/>
        </authorList>
    </citation>
    <scope>NUCLEOTIDE SEQUENCE [LARGE SCALE GENOMIC DNA]</scope>
    <source>
        <strain evidence="7">HL-2020</strain>
        <tissue evidence="7">Leaf</tissue>
    </source>
</reference>
<proteinExistence type="inferred from homology"/>
<evidence type="ECO:0000256" key="1">
    <source>
        <dbReference type="ARBA" id="ARBA00023054"/>
    </source>
</evidence>
<comment type="similarity">
    <text evidence="3">Belongs to the SGS3 family.</text>
</comment>
<evidence type="ECO:0000313" key="7">
    <source>
        <dbReference type="EMBL" id="KAF9616225.1"/>
    </source>
</evidence>
<comment type="caution">
    <text evidence="7">The sequence shown here is derived from an EMBL/GenBank/DDBJ whole genome shotgun (WGS) entry which is preliminary data.</text>
</comment>
<feature type="region of interest" description="Disordered" evidence="4">
    <location>
        <begin position="1"/>
        <end position="220"/>
    </location>
</feature>
<dbReference type="PANTHER" id="PTHR46602">
    <property type="entry name" value="PROTEIN SUPPRESSOR OF GENE SILENCING 3"/>
    <property type="match status" value="1"/>
</dbReference>
<feature type="compositionally biased region" description="Polar residues" evidence="4">
    <location>
        <begin position="40"/>
        <end position="62"/>
    </location>
</feature>
<dbReference type="GO" id="GO:0051607">
    <property type="term" value="P:defense response to virus"/>
    <property type="evidence" value="ECO:0007669"/>
    <property type="project" value="InterPro"/>
</dbReference>
<organism evidence="7 8">
    <name type="scientific">Coptis chinensis</name>
    <dbReference type="NCBI Taxonomy" id="261450"/>
    <lineage>
        <taxon>Eukaryota</taxon>
        <taxon>Viridiplantae</taxon>
        <taxon>Streptophyta</taxon>
        <taxon>Embryophyta</taxon>
        <taxon>Tracheophyta</taxon>
        <taxon>Spermatophyta</taxon>
        <taxon>Magnoliopsida</taxon>
        <taxon>Ranunculales</taxon>
        <taxon>Ranunculaceae</taxon>
        <taxon>Coptidoideae</taxon>
        <taxon>Coptis</taxon>
    </lineage>
</organism>
<feature type="region of interest" description="Disordered" evidence="4">
    <location>
        <begin position="553"/>
        <end position="581"/>
    </location>
</feature>
<evidence type="ECO:0000259" key="6">
    <source>
        <dbReference type="Pfam" id="PF03470"/>
    </source>
</evidence>
<evidence type="ECO:0000256" key="3">
    <source>
        <dbReference type="ARBA" id="ARBA00024022"/>
    </source>
</evidence>
<dbReference type="InterPro" id="IPR005380">
    <property type="entry name" value="XS_domain"/>
</dbReference>
<dbReference type="InterPro" id="IPR005381">
    <property type="entry name" value="Znf-XS_domain"/>
</dbReference>
<protein>
    <submittedName>
        <fullName evidence="7">Uncharacterized protein</fullName>
    </submittedName>
</protein>
<keyword evidence="1" id="KW-0175">Coiled coil</keyword>
<gene>
    <name evidence="7" type="ORF">IFM89_029001</name>
</gene>
<evidence type="ECO:0000313" key="8">
    <source>
        <dbReference type="Proteomes" id="UP000631114"/>
    </source>
</evidence>
<dbReference type="Proteomes" id="UP000631114">
    <property type="component" value="Unassembled WGS sequence"/>
</dbReference>
<name>A0A835M252_9MAGN</name>
<feature type="compositionally biased region" description="Polar residues" evidence="4">
    <location>
        <begin position="83"/>
        <end position="96"/>
    </location>
</feature>
<dbReference type="AlphaFoldDB" id="A0A835M252"/>
<feature type="domain" description="XS" evidence="5">
    <location>
        <begin position="323"/>
        <end position="439"/>
    </location>
</feature>